<gene>
    <name evidence="2" type="ORF">F0L68_17040</name>
</gene>
<dbReference type="PANTHER" id="PTHR43194">
    <property type="entry name" value="HYDROLASE ALPHA/BETA FOLD FAMILY"/>
    <property type="match status" value="1"/>
</dbReference>
<proteinExistence type="predicted"/>
<name>A0A5B2XEL4_9PSEU</name>
<dbReference type="RefSeq" id="WP_149850562.1">
    <property type="nucleotide sequence ID" value="NZ_VUOB01000028.1"/>
</dbReference>
<evidence type="ECO:0000313" key="2">
    <source>
        <dbReference type="EMBL" id="KAA2261485.1"/>
    </source>
</evidence>
<organism evidence="2 3">
    <name type="scientific">Solihabitans fulvus</name>
    <dbReference type="NCBI Taxonomy" id="1892852"/>
    <lineage>
        <taxon>Bacteria</taxon>
        <taxon>Bacillati</taxon>
        <taxon>Actinomycetota</taxon>
        <taxon>Actinomycetes</taxon>
        <taxon>Pseudonocardiales</taxon>
        <taxon>Pseudonocardiaceae</taxon>
        <taxon>Solihabitans</taxon>
    </lineage>
</organism>
<protein>
    <submittedName>
        <fullName evidence="2">Alpha/beta hydrolase</fullName>
    </submittedName>
</protein>
<dbReference type="Proteomes" id="UP000323454">
    <property type="component" value="Unassembled WGS sequence"/>
</dbReference>
<evidence type="ECO:0000259" key="1">
    <source>
        <dbReference type="Pfam" id="PF12697"/>
    </source>
</evidence>
<dbReference type="Gene3D" id="3.40.50.1820">
    <property type="entry name" value="alpha/beta hydrolase"/>
    <property type="match status" value="1"/>
</dbReference>
<dbReference type="GO" id="GO:0016787">
    <property type="term" value="F:hydrolase activity"/>
    <property type="evidence" value="ECO:0007669"/>
    <property type="project" value="UniProtKB-KW"/>
</dbReference>
<dbReference type="Pfam" id="PF12697">
    <property type="entry name" value="Abhydrolase_6"/>
    <property type="match status" value="1"/>
</dbReference>
<dbReference type="InterPro" id="IPR000073">
    <property type="entry name" value="AB_hydrolase_1"/>
</dbReference>
<reference evidence="2 3" key="2">
    <citation type="submission" date="2019-09" db="EMBL/GenBank/DDBJ databases">
        <authorList>
            <person name="Jin C."/>
        </authorList>
    </citation>
    <scope>NUCLEOTIDE SEQUENCE [LARGE SCALE GENOMIC DNA]</scope>
    <source>
        <strain evidence="2 3">AN110305</strain>
    </source>
</reference>
<dbReference type="SUPFAM" id="SSF53474">
    <property type="entry name" value="alpha/beta-Hydrolases"/>
    <property type="match status" value="1"/>
</dbReference>
<dbReference type="EMBL" id="VUOB01000028">
    <property type="protein sequence ID" value="KAA2261485.1"/>
    <property type="molecule type" value="Genomic_DNA"/>
</dbReference>
<evidence type="ECO:0000313" key="3">
    <source>
        <dbReference type="Proteomes" id="UP000323454"/>
    </source>
</evidence>
<sequence>MLKAVSKDGTTLAYDQLGDGPAVLIVGGAFTDRRATRPLADLLAADFTVLNYDRRGRGDSGDTAPFAVEREIEDIAALIEQAGGAAAVFAHSSGAALAIEAARALPGITQLALYEPPFIVDDSRPPLPGDYVAHLQELTAAGKREEIVEYFMTVAVGLPAEFLAPMRDGEMWPHMIALAPTVAYDGAAVAANMMGRPLPSEWSGEITVPTLVLDGENSPAWQRDSVQALVNLLPDAQRHSLPGADHGAPPEQLAPVLTAFLR</sequence>
<dbReference type="PANTHER" id="PTHR43194:SF2">
    <property type="entry name" value="PEROXISOMAL MEMBRANE PROTEIN LPX1"/>
    <property type="match status" value="1"/>
</dbReference>
<accession>A0A5B2XEL4</accession>
<reference evidence="2 3" key="1">
    <citation type="submission" date="2019-09" db="EMBL/GenBank/DDBJ databases">
        <title>Goodfellowia gen. nov., a new genus of the Pseudonocardineae related to Actinoalloteichus, containing Goodfellowia coeruleoviolacea gen. nov., comb. nov. gen. nov., comb. nov.</title>
        <authorList>
            <person name="Labeda D."/>
        </authorList>
    </citation>
    <scope>NUCLEOTIDE SEQUENCE [LARGE SCALE GENOMIC DNA]</scope>
    <source>
        <strain evidence="2 3">AN110305</strain>
    </source>
</reference>
<keyword evidence="2" id="KW-0378">Hydrolase</keyword>
<dbReference type="OrthoDB" id="63519at2"/>
<keyword evidence="3" id="KW-1185">Reference proteome</keyword>
<dbReference type="InterPro" id="IPR050228">
    <property type="entry name" value="Carboxylesterase_BioH"/>
</dbReference>
<comment type="caution">
    <text evidence="2">The sequence shown here is derived from an EMBL/GenBank/DDBJ whole genome shotgun (WGS) entry which is preliminary data.</text>
</comment>
<feature type="domain" description="AB hydrolase-1" evidence="1">
    <location>
        <begin position="24"/>
        <end position="251"/>
    </location>
</feature>
<dbReference type="AlphaFoldDB" id="A0A5B2XEL4"/>
<dbReference type="InterPro" id="IPR029058">
    <property type="entry name" value="AB_hydrolase_fold"/>
</dbReference>